<organism evidence="3 4">
    <name type="scientific">Symbiochloris irregularis</name>
    <dbReference type="NCBI Taxonomy" id="706552"/>
    <lineage>
        <taxon>Eukaryota</taxon>
        <taxon>Viridiplantae</taxon>
        <taxon>Chlorophyta</taxon>
        <taxon>core chlorophytes</taxon>
        <taxon>Trebouxiophyceae</taxon>
        <taxon>Trebouxiales</taxon>
        <taxon>Trebouxiaceae</taxon>
        <taxon>Symbiochloris</taxon>
    </lineage>
</organism>
<proteinExistence type="predicted"/>
<dbReference type="Proteomes" id="UP001465755">
    <property type="component" value="Unassembled WGS sequence"/>
</dbReference>
<dbReference type="InterPro" id="IPR004827">
    <property type="entry name" value="bZIP"/>
</dbReference>
<sequence>MSLASDGMCLPQANMQVASTLHDIPAVKASALADRTLASGDNEAVLDEMDLDQLFENATDEFLMTGNLGQTDSGSLLHTGLSQLFPSSPFSQRPSFIESPKHSQDFRIEENGVLYAMSEKEFRRMRRRETNRESAQRMRKKRQEEFLHVNARLDHMQTENIRLKQLQLHMVETLQRMKRELAQWQVRAQGAQRQNNILLQQVLEKQLTQQPVDAAASITLSNYPGQDSAYSMDPSCATFAQPCTADNMGPSANALSSFGDSFHGSDYTMAAPQTQPGSAYNTDGSNYGSLGFHDVMHGE</sequence>
<comment type="caution">
    <text evidence="3">The sequence shown here is derived from an EMBL/GenBank/DDBJ whole genome shotgun (WGS) entry which is preliminary data.</text>
</comment>
<dbReference type="AlphaFoldDB" id="A0AAW1NF14"/>
<dbReference type="PROSITE" id="PS50217">
    <property type="entry name" value="BZIP"/>
    <property type="match status" value="1"/>
</dbReference>
<keyword evidence="1" id="KW-0175">Coiled coil</keyword>
<gene>
    <name evidence="3" type="ORF">WJX73_010029</name>
</gene>
<feature type="coiled-coil region" evidence="1">
    <location>
        <begin position="174"/>
        <end position="201"/>
    </location>
</feature>
<evidence type="ECO:0000313" key="4">
    <source>
        <dbReference type="Proteomes" id="UP001465755"/>
    </source>
</evidence>
<evidence type="ECO:0000256" key="1">
    <source>
        <dbReference type="SAM" id="Coils"/>
    </source>
</evidence>
<evidence type="ECO:0000259" key="2">
    <source>
        <dbReference type="PROSITE" id="PS50217"/>
    </source>
</evidence>
<dbReference type="Gene3D" id="1.20.5.170">
    <property type="match status" value="1"/>
</dbReference>
<keyword evidence="4" id="KW-1185">Reference proteome</keyword>
<dbReference type="InterPro" id="IPR046347">
    <property type="entry name" value="bZIP_sf"/>
</dbReference>
<name>A0AAW1NF14_9CHLO</name>
<dbReference type="CDD" id="cd14686">
    <property type="entry name" value="bZIP"/>
    <property type="match status" value="1"/>
</dbReference>
<evidence type="ECO:0000313" key="3">
    <source>
        <dbReference type="EMBL" id="KAK9785424.1"/>
    </source>
</evidence>
<accession>A0AAW1NF14</accession>
<dbReference type="SUPFAM" id="SSF57959">
    <property type="entry name" value="Leucine zipper domain"/>
    <property type="match status" value="1"/>
</dbReference>
<reference evidence="3 4" key="1">
    <citation type="journal article" date="2024" name="Nat. Commun.">
        <title>Phylogenomics reveals the evolutionary origins of lichenization in chlorophyte algae.</title>
        <authorList>
            <person name="Puginier C."/>
            <person name="Libourel C."/>
            <person name="Otte J."/>
            <person name="Skaloud P."/>
            <person name="Haon M."/>
            <person name="Grisel S."/>
            <person name="Petersen M."/>
            <person name="Berrin J.G."/>
            <person name="Delaux P.M."/>
            <person name="Dal Grande F."/>
            <person name="Keller J."/>
        </authorList>
    </citation>
    <scope>NUCLEOTIDE SEQUENCE [LARGE SCALE GENOMIC DNA]</scope>
    <source>
        <strain evidence="3 4">SAG 2036</strain>
    </source>
</reference>
<feature type="domain" description="BZIP" evidence="2">
    <location>
        <begin position="121"/>
        <end position="184"/>
    </location>
</feature>
<dbReference type="SMART" id="SM00338">
    <property type="entry name" value="BRLZ"/>
    <property type="match status" value="1"/>
</dbReference>
<dbReference type="EMBL" id="JALJOQ010000306">
    <property type="protein sequence ID" value="KAK9785424.1"/>
    <property type="molecule type" value="Genomic_DNA"/>
</dbReference>
<protein>
    <recommendedName>
        <fullName evidence="2">BZIP domain-containing protein</fullName>
    </recommendedName>
</protein>
<dbReference type="GO" id="GO:0003700">
    <property type="term" value="F:DNA-binding transcription factor activity"/>
    <property type="evidence" value="ECO:0007669"/>
    <property type="project" value="InterPro"/>
</dbReference>